<dbReference type="AlphaFoldDB" id="A0A2U1B9X8"/>
<dbReference type="InterPro" id="IPR038765">
    <property type="entry name" value="Papain-like_cys_pep_sf"/>
</dbReference>
<evidence type="ECO:0000259" key="2">
    <source>
        <dbReference type="Pfam" id="PF12969"/>
    </source>
</evidence>
<evidence type="ECO:0000259" key="1">
    <source>
        <dbReference type="Pfam" id="PF01841"/>
    </source>
</evidence>
<name>A0A2U1B9X8_9BACT</name>
<dbReference type="Proteomes" id="UP000245959">
    <property type="component" value="Unassembled WGS sequence"/>
</dbReference>
<dbReference type="Pfam" id="PF01841">
    <property type="entry name" value="Transglut_core"/>
    <property type="match status" value="1"/>
</dbReference>
<reference evidence="3 4" key="1">
    <citation type="submission" date="2018-04" db="EMBL/GenBank/DDBJ databases">
        <title>Genomic Encyclopedia of Type Strains, Phase IV (KMG-IV): sequencing the most valuable type-strain genomes for metagenomic binning, comparative biology and taxonomic classification.</title>
        <authorList>
            <person name="Goeker M."/>
        </authorList>
    </citation>
    <scope>NUCLEOTIDE SEQUENCE [LARGE SCALE GENOMIC DNA]</scope>
    <source>
        <strain evidence="3 4">DSM 14823</strain>
    </source>
</reference>
<evidence type="ECO:0000313" key="3">
    <source>
        <dbReference type="EMBL" id="PVY45484.1"/>
    </source>
</evidence>
<dbReference type="OrthoDB" id="9807978at2"/>
<protein>
    <submittedName>
        <fullName evidence="3">Transglutaminase superfamily protein</fullName>
    </submittedName>
</protein>
<dbReference type="EMBL" id="QEKH01000002">
    <property type="protein sequence ID" value="PVY45484.1"/>
    <property type="molecule type" value="Genomic_DNA"/>
</dbReference>
<feature type="domain" description="DUF3857" evidence="2">
    <location>
        <begin position="275"/>
        <end position="421"/>
    </location>
</feature>
<keyword evidence="4" id="KW-1185">Reference proteome</keyword>
<feature type="domain" description="Transglutaminase-like" evidence="1">
    <location>
        <begin position="473"/>
        <end position="544"/>
    </location>
</feature>
<dbReference type="Pfam" id="PF12969">
    <property type="entry name" value="DUF3857"/>
    <property type="match status" value="1"/>
</dbReference>
<dbReference type="InterPro" id="IPR024618">
    <property type="entry name" value="DUF3857"/>
</dbReference>
<dbReference type="Gene3D" id="3.10.620.30">
    <property type="match status" value="1"/>
</dbReference>
<evidence type="ECO:0000313" key="4">
    <source>
        <dbReference type="Proteomes" id="UP000245959"/>
    </source>
</evidence>
<sequence length="814" mass="89676">MGKRGISRLLTALLLSGVTAYLAAADHALLLFAKAGDEAMFRKFDTYRRQLEAGLPRLGFGKEAIRVFTEASPYDRQAVLAELDKIAAAQGPSDRLWVFLFGHAQSGRLTQWLKLPKGVLNITELARRLDRISGEQLVFVFTPYSYELQEALKKPERTVIASASAEGESNPPKLPDFLLKKLSVPGEGWLDPVRQAALENSAAARQAGLYQAESPRITAGNKADAYPFTALTDAELPARRARPDSFRAAAGKQAAPLPGVPYFSREREVELIFDPNGTVTETERNVIELNTPDAARQFTVLYLPRAGSTEFEVLTARSLDKTGKVNDGEIAKATGSVRFSGLEPGSRIEYAYRRRYRAGNGLGAFSRLLTLALNYPQQKLKLTLSVPKALRLNFKYGNLPAVPQFREETGPYNRAYVLEFAKLPGYVPVPWLPADRLFHPYLRMSALKEWQEFTDWYAKLIEGSDIAGSDVEQLAVRLAQGANSNAEKLEKLYDYVNALRYDTTPIGIRGLRPRLPGQVIESGYGDCKDKATLLVALAGKLGIEGYTALLNRAGAADPNFPSWQFNHMLAYFPELEGFPEGLWLDATDTETPFPTLPPGDVNRPALVLTPAGGAFRTVKPGRPEANQLTQNFIFERGRDGQFTFNAQGIFKYRERHAFKLKPAEQLGYLLQSELAELIPGAGLKTFRLGGADTSGTLEPAGTPPAVLLPGFLWKPFALPARSLPVALNDGQPFTFRRTVSIQGYGKLEQAADWKESAGPLTVEVTRSAGENGRYKTDMVIRFSAGEVAPADYPAVRRLLLKALRSDQAITAQFR</sequence>
<organism evidence="3 4">
    <name type="scientific">Victivallis vadensis</name>
    <dbReference type="NCBI Taxonomy" id="172901"/>
    <lineage>
        <taxon>Bacteria</taxon>
        <taxon>Pseudomonadati</taxon>
        <taxon>Lentisphaerota</taxon>
        <taxon>Lentisphaeria</taxon>
        <taxon>Victivallales</taxon>
        <taxon>Victivallaceae</taxon>
        <taxon>Victivallis</taxon>
    </lineage>
</organism>
<accession>A0A2U1B9X8</accession>
<comment type="caution">
    <text evidence="3">The sequence shown here is derived from an EMBL/GenBank/DDBJ whole genome shotgun (WGS) entry which is preliminary data.</text>
</comment>
<proteinExistence type="predicted"/>
<dbReference type="InterPro" id="IPR002931">
    <property type="entry name" value="Transglutaminase-like"/>
</dbReference>
<dbReference type="SUPFAM" id="SSF54001">
    <property type="entry name" value="Cysteine proteinases"/>
    <property type="match status" value="1"/>
</dbReference>
<dbReference type="Gene3D" id="2.60.40.3140">
    <property type="match status" value="1"/>
</dbReference>
<gene>
    <name evidence="3" type="ORF">C8D82_10255</name>
</gene>
<dbReference type="GeneID" id="78293845"/>
<dbReference type="RefSeq" id="WP_116882514.1">
    <property type="nucleotide sequence ID" value="NZ_CABMMC010000065.1"/>
</dbReference>